<dbReference type="InterPro" id="IPR002491">
    <property type="entry name" value="ABC_transptr_periplasmic_BD"/>
</dbReference>
<name>A0A135HX72_9HYPH</name>
<dbReference type="EMBL" id="LNTU01000012">
    <property type="protein sequence ID" value="KXF77796.1"/>
    <property type="molecule type" value="Genomic_DNA"/>
</dbReference>
<reference evidence="3 4" key="1">
    <citation type="submission" date="2015-11" db="EMBL/GenBank/DDBJ databases">
        <title>Draft genome sequence of Paramesorhizobium deserti A-3-E, a strain highly resistant to diverse beta-lactam antibiotics.</title>
        <authorList>
            <person name="Lv R."/>
            <person name="Yang X."/>
            <person name="Fang N."/>
            <person name="Guo J."/>
            <person name="Luo X."/>
            <person name="Peng F."/>
            <person name="Yang R."/>
            <person name="Cui Y."/>
            <person name="Fang C."/>
            <person name="Song Y."/>
        </authorList>
    </citation>
    <scope>NUCLEOTIDE SEQUENCE [LARGE SCALE GENOMIC DNA]</scope>
    <source>
        <strain evidence="3 4">A-3-E</strain>
    </source>
</reference>
<feature type="domain" description="Fe/B12 periplasmic-binding" evidence="2">
    <location>
        <begin position="43"/>
        <end position="298"/>
    </location>
</feature>
<feature type="chain" id="PRO_5007465370" evidence="1">
    <location>
        <begin position="33"/>
        <end position="301"/>
    </location>
</feature>
<dbReference type="CDD" id="cd01149">
    <property type="entry name" value="HutB"/>
    <property type="match status" value="1"/>
</dbReference>
<dbReference type="Pfam" id="PF01497">
    <property type="entry name" value="Peripla_BP_2"/>
    <property type="match status" value="1"/>
</dbReference>
<comment type="caution">
    <text evidence="3">The sequence shown here is derived from an EMBL/GenBank/DDBJ whole genome shotgun (WGS) entry which is preliminary data.</text>
</comment>
<dbReference type="AlphaFoldDB" id="A0A135HX72"/>
<keyword evidence="1" id="KW-0732">Signal</keyword>
<gene>
    <name evidence="3" type="ORF">ATN84_08590</name>
</gene>
<sequence>MHKGFRRLLGKSVRAGLLAMAVSCAGATIAPAEETTHIEDSSRLVSIGGSLTEIIYALGEEKRLVAVDSTSIFPPEAKELPDVGYMRALSPEGVLSVNPSGIVLLEGSGPREALDVLKKASIPLVIVPEHFTREGVLEKIHAVGKALGVEEKAEKLAASADADLAAAEKAASSVKERKRVLFILSMQGGRIMASGRNTAANGIIELAGGVNAIDGYDGYKQLTDEAIGEAAPDVILMMDRTGNHAASDEEIFGNPAFAGTPAAANKKLIRMDALYLLGFGPRTASAAHDLSVALYGDAARH</sequence>
<dbReference type="Gene3D" id="3.40.50.1980">
    <property type="entry name" value="Nitrogenase molybdenum iron protein domain"/>
    <property type="match status" value="2"/>
</dbReference>
<evidence type="ECO:0000313" key="4">
    <source>
        <dbReference type="Proteomes" id="UP000070107"/>
    </source>
</evidence>
<dbReference type="STRING" id="1494590.ATN84_08590"/>
<dbReference type="PANTHER" id="PTHR30535:SF4">
    <property type="entry name" value="HEMIN-BINDING PERIPLASMIC PROTEIN HMUT"/>
    <property type="match status" value="1"/>
</dbReference>
<dbReference type="Proteomes" id="UP000070107">
    <property type="component" value="Unassembled WGS sequence"/>
</dbReference>
<proteinExistence type="predicted"/>
<dbReference type="InterPro" id="IPR050902">
    <property type="entry name" value="ABC_Transporter_SBP"/>
</dbReference>
<organism evidence="3 4">
    <name type="scientific">Paramesorhizobium deserti</name>
    <dbReference type="NCBI Taxonomy" id="1494590"/>
    <lineage>
        <taxon>Bacteria</taxon>
        <taxon>Pseudomonadati</taxon>
        <taxon>Pseudomonadota</taxon>
        <taxon>Alphaproteobacteria</taxon>
        <taxon>Hyphomicrobiales</taxon>
        <taxon>Phyllobacteriaceae</taxon>
        <taxon>Paramesorhizobium</taxon>
    </lineage>
</organism>
<protein>
    <submittedName>
        <fullName evidence="3">Hemin ABC transporter substrate-binding protein</fullName>
    </submittedName>
</protein>
<keyword evidence="4" id="KW-1185">Reference proteome</keyword>
<dbReference type="PANTHER" id="PTHR30535">
    <property type="entry name" value="VITAMIN B12-BINDING PROTEIN"/>
    <property type="match status" value="1"/>
</dbReference>
<accession>A0A135HX72</accession>
<evidence type="ECO:0000313" key="3">
    <source>
        <dbReference type="EMBL" id="KXF77796.1"/>
    </source>
</evidence>
<feature type="signal peptide" evidence="1">
    <location>
        <begin position="1"/>
        <end position="32"/>
    </location>
</feature>
<dbReference type="PROSITE" id="PS50983">
    <property type="entry name" value="FE_B12_PBP"/>
    <property type="match status" value="1"/>
</dbReference>
<evidence type="ECO:0000256" key="1">
    <source>
        <dbReference type="SAM" id="SignalP"/>
    </source>
</evidence>
<evidence type="ECO:0000259" key="2">
    <source>
        <dbReference type="PROSITE" id="PS50983"/>
    </source>
</evidence>
<dbReference type="SUPFAM" id="SSF53807">
    <property type="entry name" value="Helical backbone' metal receptor"/>
    <property type="match status" value="1"/>
</dbReference>